<organism evidence="2 3">
    <name type="scientific">Dunaliella salina</name>
    <name type="common">Green alga</name>
    <name type="synonym">Protococcus salinus</name>
    <dbReference type="NCBI Taxonomy" id="3046"/>
    <lineage>
        <taxon>Eukaryota</taxon>
        <taxon>Viridiplantae</taxon>
        <taxon>Chlorophyta</taxon>
        <taxon>core chlorophytes</taxon>
        <taxon>Chlorophyceae</taxon>
        <taxon>CS clade</taxon>
        <taxon>Chlamydomonadales</taxon>
        <taxon>Dunaliellaceae</taxon>
        <taxon>Dunaliella</taxon>
    </lineage>
</organism>
<feature type="chain" id="PRO_5045159911" description="Secreted protein" evidence="1">
    <location>
        <begin position="37"/>
        <end position="107"/>
    </location>
</feature>
<reference evidence="2" key="1">
    <citation type="submission" date="2017-08" db="EMBL/GenBank/DDBJ databases">
        <authorList>
            <person name="Polle J.E."/>
            <person name="Barry K."/>
            <person name="Cushman J."/>
            <person name="Schmutz J."/>
            <person name="Tran D."/>
            <person name="Hathwaick L.T."/>
            <person name="Yim W.C."/>
            <person name="Jenkins J."/>
            <person name="Mckie-Krisberg Z.M."/>
            <person name="Prochnik S."/>
            <person name="Lindquist E."/>
            <person name="Dockter R.B."/>
            <person name="Adam C."/>
            <person name="Molina H."/>
            <person name="Bunkerborg J."/>
            <person name="Jin E."/>
            <person name="Buchheim M."/>
            <person name="Magnuson J."/>
        </authorList>
    </citation>
    <scope>NUCLEOTIDE SEQUENCE</scope>
    <source>
        <strain evidence="2">CCAP 19/18</strain>
    </source>
</reference>
<proteinExistence type="predicted"/>
<dbReference type="EMBL" id="MU070067">
    <property type="protein sequence ID" value="KAF5830227.1"/>
    <property type="molecule type" value="Genomic_DNA"/>
</dbReference>
<evidence type="ECO:0008006" key="4">
    <source>
        <dbReference type="Google" id="ProtNLM"/>
    </source>
</evidence>
<protein>
    <recommendedName>
        <fullName evidence="4">Secreted protein</fullName>
    </recommendedName>
</protein>
<feature type="signal peptide" evidence="1">
    <location>
        <begin position="1"/>
        <end position="36"/>
    </location>
</feature>
<name>A0ABQ7G6J0_DUNSA</name>
<accession>A0ABQ7G6J0</accession>
<evidence type="ECO:0000313" key="3">
    <source>
        <dbReference type="Proteomes" id="UP000815325"/>
    </source>
</evidence>
<keyword evidence="1" id="KW-0732">Signal</keyword>
<sequence>MAYLRTCMFIIKMTPFCPVAHYVFLLLLRALTPALQSCTTPCTHNTTSSALQSCIPANPVLCCLSLGSHAALEIPCTRTSPCTFSAVSRKGVLHPSLTLQLLHLFFN</sequence>
<gene>
    <name evidence="2" type="ORF">DUNSADRAFT_14889</name>
</gene>
<evidence type="ECO:0000313" key="2">
    <source>
        <dbReference type="EMBL" id="KAF5830227.1"/>
    </source>
</evidence>
<keyword evidence="3" id="KW-1185">Reference proteome</keyword>
<dbReference type="Proteomes" id="UP000815325">
    <property type="component" value="Unassembled WGS sequence"/>
</dbReference>
<comment type="caution">
    <text evidence="2">The sequence shown here is derived from an EMBL/GenBank/DDBJ whole genome shotgun (WGS) entry which is preliminary data.</text>
</comment>
<evidence type="ECO:0000256" key="1">
    <source>
        <dbReference type="SAM" id="SignalP"/>
    </source>
</evidence>